<keyword evidence="1" id="KW-1133">Transmembrane helix</keyword>
<evidence type="ECO:0000313" key="3">
    <source>
        <dbReference type="Proteomes" id="UP000178758"/>
    </source>
</evidence>
<accession>A0A1F5DE32</accession>
<gene>
    <name evidence="2" type="ORF">A3J78_00180</name>
</gene>
<keyword evidence="1" id="KW-0812">Transmembrane</keyword>
<keyword evidence="1" id="KW-0472">Membrane</keyword>
<organism evidence="2 3">
    <name type="scientific">Candidatus Beckwithbacteria bacterium RBG_13_35_6</name>
    <dbReference type="NCBI Taxonomy" id="1797456"/>
    <lineage>
        <taxon>Bacteria</taxon>
        <taxon>Candidatus Beckwithiibacteriota</taxon>
    </lineage>
</organism>
<evidence type="ECO:0000256" key="1">
    <source>
        <dbReference type="SAM" id="Phobius"/>
    </source>
</evidence>
<reference evidence="2 3" key="1">
    <citation type="journal article" date="2016" name="Nat. Commun.">
        <title>Thousands of microbial genomes shed light on interconnected biogeochemical processes in an aquifer system.</title>
        <authorList>
            <person name="Anantharaman K."/>
            <person name="Brown C.T."/>
            <person name="Hug L.A."/>
            <person name="Sharon I."/>
            <person name="Castelle C.J."/>
            <person name="Probst A.J."/>
            <person name="Thomas B.C."/>
            <person name="Singh A."/>
            <person name="Wilkins M.J."/>
            <person name="Karaoz U."/>
            <person name="Brodie E.L."/>
            <person name="Williams K.H."/>
            <person name="Hubbard S.S."/>
            <person name="Banfield J.F."/>
        </authorList>
    </citation>
    <scope>NUCLEOTIDE SEQUENCE [LARGE SCALE GENOMIC DNA]</scope>
</reference>
<sequence length="79" mass="8974">MIPIEELLNKLLNVEIWSVVKVLFLLALGLYLLFALMIIKEVDLMSKTIKGVFNLPLKLIAFLHFCLSVAVFILAFVIL</sequence>
<dbReference type="Pfam" id="PF18901">
    <property type="entry name" value="DUF5657"/>
    <property type="match status" value="1"/>
</dbReference>
<feature type="transmembrane region" description="Helical" evidence="1">
    <location>
        <begin position="59"/>
        <end position="78"/>
    </location>
</feature>
<protein>
    <submittedName>
        <fullName evidence="2">Uncharacterized protein</fullName>
    </submittedName>
</protein>
<proteinExistence type="predicted"/>
<feature type="transmembrane region" description="Helical" evidence="1">
    <location>
        <begin position="16"/>
        <end position="39"/>
    </location>
</feature>
<dbReference type="Proteomes" id="UP000178758">
    <property type="component" value="Unassembled WGS sequence"/>
</dbReference>
<name>A0A1F5DE32_9BACT</name>
<dbReference type="AlphaFoldDB" id="A0A1F5DE32"/>
<comment type="caution">
    <text evidence="2">The sequence shown here is derived from an EMBL/GenBank/DDBJ whole genome shotgun (WGS) entry which is preliminary data.</text>
</comment>
<dbReference type="EMBL" id="MEZJ01000036">
    <property type="protein sequence ID" value="OGD53449.1"/>
    <property type="molecule type" value="Genomic_DNA"/>
</dbReference>
<evidence type="ECO:0000313" key="2">
    <source>
        <dbReference type="EMBL" id="OGD53449.1"/>
    </source>
</evidence>
<dbReference type="InterPro" id="IPR043716">
    <property type="entry name" value="DUF5657"/>
</dbReference>